<comment type="caution">
    <text evidence="12">The sequence shown here is derived from an EMBL/GenBank/DDBJ whole genome shotgun (WGS) entry which is preliminary data.</text>
</comment>
<comment type="function">
    <text evidence="1 9">May be involved in recombinational repair of damaged DNA.</text>
</comment>
<keyword evidence="4" id="KW-0547">Nucleotide-binding</keyword>
<reference evidence="12 13" key="1">
    <citation type="submission" date="2015-10" db="EMBL/GenBank/DDBJ databases">
        <title>Metagenome-Assembled Genomes uncover a global brackish microbiome.</title>
        <authorList>
            <person name="Hugerth L.W."/>
            <person name="Larsson J."/>
            <person name="Alneberg J."/>
            <person name="Lindh M.V."/>
            <person name="Legrand C."/>
            <person name="Pinhassi J."/>
            <person name="Andersson A.F."/>
        </authorList>
    </citation>
    <scope>NUCLEOTIDE SEQUENCE [LARGE SCALE GENOMIC DNA]</scope>
    <source>
        <strain evidence="12">BACL26 MAG-121220-bin70</strain>
    </source>
</reference>
<dbReference type="GO" id="GO:0043590">
    <property type="term" value="C:bacterial nucleoid"/>
    <property type="evidence" value="ECO:0007669"/>
    <property type="project" value="TreeGrafter"/>
</dbReference>
<evidence type="ECO:0000256" key="6">
    <source>
        <dbReference type="ARBA" id="ARBA00022840"/>
    </source>
</evidence>
<evidence type="ECO:0000313" key="12">
    <source>
        <dbReference type="EMBL" id="KRO95107.1"/>
    </source>
</evidence>
<dbReference type="GO" id="GO:0009432">
    <property type="term" value="P:SOS response"/>
    <property type="evidence" value="ECO:0007669"/>
    <property type="project" value="TreeGrafter"/>
</dbReference>
<evidence type="ECO:0000256" key="3">
    <source>
        <dbReference type="ARBA" id="ARBA00021315"/>
    </source>
</evidence>
<dbReference type="PIRSF" id="PIRSF003128">
    <property type="entry name" value="RecN"/>
    <property type="match status" value="1"/>
</dbReference>
<dbReference type="Gene3D" id="3.40.50.300">
    <property type="entry name" value="P-loop containing nucleotide triphosphate hydrolases"/>
    <property type="match status" value="2"/>
</dbReference>
<dbReference type="PANTHER" id="PTHR11059:SF0">
    <property type="entry name" value="DNA REPAIR PROTEIN RECN"/>
    <property type="match status" value="1"/>
</dbReference>
<dbReference type="GO" id="GO:0006281">
    <property type="term" value="P:DNA repair"/>
    <property type="evidence" value="ECO:0007669"/>
    <property type="project" value="UniProtKB-KW"/>
</dbReference>
<evidence type="ECO:0000256" key="10">
    <source>
        <dbReference type="SAM" id="Coils"/>
    </source>
</evidence>
<evidence type="ECO:0000256" key="4">
    <source>
        <dbReference type="ARBA" id="ARBA00022741"/>
    </source>
</evidence>
<dbReference type="FunFam" id="3.40.50.300:FF:000356">
    <property type="entry name" value="DNA repair protein RecN"/>
    <property type="match status" value="1"/>
</dbReference>
<dbReference type="InterPro" id="IPR003395">
    <property type="entry name" value="RecF/RecN/SMC_N"/>
</dbReference>
<evidence type="ECO:0000256" key="8">
    <source>
        <dbReference type="ARBA" id="ARBA00033408"/>
    </source>
</evidence>
<dbReference type="SUPFAM" id="SSF52540">
    <property type="entry name" value="P-loop containing nucleoside triphosphate hydrolases"/>
    <property type="match status" value="1"/>
</dbReference>
<keyword evidence="6" id="KW-0067">ATP-binding</keyword>
<proteinExistence type="inferred from homology"/>
<dbReference type="InterPro" id="IPR027417">
    <property type="entry name" value="P-loop_NTPase"/>
</dbReference>
<dbReference type="NCBIfam" id="TIGR00634">
    <property type="entry name" value="recN"/>
    <property type="match status" value="1"/>
</dbReference>
<evidence type="ECO:0000256" key="9">
    <source>
        <dbReference type="PIRNR" id="PIRNR003128"/>
    </source>
</evidence>
<dbReference type="CDD" id="cd03241">
    <property type="entry name" value="ABC_RecN"/>
    <property type="match status" value="2"/>
</dbReference>
<name>A0A0R2UCQ8_9GAMM</name>
<gene>
    <name evidence="12" type="ORF">ABS24_00200</name>
</gene>
<accession>A0A0R2UCQ8</accession>
<feature type="domain" description="RecF/RecN/SMC N-terminal" evidence="11">
    <location>
        <begin position="5"/>
        <end position="508"/>
    </location>
</feature>
<dbReference type="GO" id="GO:0006310">
    <property type="term" value="P:DNA recombination"/>
    <property type="evidence" value="ECO:0007669"/>
    <property type="project" value="InterPro"/>
</dbReference>
<dbReference type="EMBL" id="LICA01000107">
    <property type="protein sequence ID" value="KRO95107.1"/>
    <property type="molecule type" value="Genomic_DNA"/>
</dbReference>
<dbReference type="FunFam" id="3.40.50.300:FF:000319">
    <property type="entry name" value="DNA repair protein RecN"/>
    <property type="match status" value="1"/>
</dbReference>
<keyword evidence="5 9" id="KW-0227">DNA damage</keyword>
<dbReference type="NCBIfam" id="NF008121">
    <property type="entry name" value="PRK10869.1"/>
    <property type="match status" value="1"/>
</dbReference>
<dbReference type="InterPro" id="IPR004604">
    <property type="entry name" value="DNA_recomb/repair_RecN"/>
</dbReference>
<evidence type="ECO:0000256" key="1">
    <source>
        <dbReference type="ARBA" id="ARBA00003618"/>
    </source>
</evidence>
<keyword evidence="7 9" id="KW-0234">DNA repair</keyword>
<sequence length="557" mass="61523">MLVSINIRNYTLVESLEIEFSRGTTAITGETGAGKSLVLDALGMALGDRADSGTIRHGKERAEITASFDISAIEDAKLWMESHDFDIDEICILRRIYTSEGRSKGYINGQPCTMQQLQQLGDMLADIHSQHEHQSLLRKETHRKLVDEYASAGDLAIQVDEHFREWHKVEKKLSELMNRSDELLARKDLLSFQVNELKQLDLDPSVLKKLETEQQTLANAEQILQDSHSLLAICDQTEGFNIRDGLKRALAILTGLKHKPEALVSAEELLQSGLIQVEEATREIEHHVDRFEANPERLQLVEDQLSVIFQLARKHRVNPDQLVDTFETLGTELSSLLGGSDNIESLQQQLAELGSTYERAANKLSSARNKAATTMALEINEQLHRLSMEGADLLIQLTPVNNGEYRSSGLEEIEFLLATNPGQPHKMLAKIASGGELSRVSLAIQVVAASHSKIPTLVFDEVDVGIGGSTADIVGQLLKQLGERGQVISVTHQPQVAAHAHHHYRASKVIGDNSAESLMSALDHQQRIEELARMLGGAKVTDQTLLHASELLSLAST</sequence>
<evidence type="ECO:0000256" key="7">
    <source>
        <dbReference type="ARBA" id="ARBA00023204"/>
    </source>
</evidence>
<keyword evidence="10" id="KW-0175">Coiled coil</keyword>
<evidence type="ECO:0000256" key="5">
    <source>
        <dbReference type="ARBA" id="ARBA00022763"/>
    </source>
</evidence>
<evidence type="ECO:0000259" key="11">
    <source>
        <dbReference type="Pfam" id="PF02463"/>
    </source>
</evidence>
<feature type="coiled-coil region" evidence="10">
    <location>
        <begin position="343"/>
        <end position="370"/>
    </location>
</feature>
<protein>
    <recommendedName>
        <fullName evidence="3 9">DNA repair protein RecN</fullName>
    </recommendedName>
    <alternativeName>
        <fullName evidence="8 9">Recombination protein N</fullName>
    </alternativeName>
</protein>
<dbReference type="Pfam" id="PF02463">
    <property type="entry name" value="SMC_N"/>
    <property type="match status" value="1"/>
</dbReference>
<organism evidence="12 13">
    <name type="scientific">SAR92 bacterium BACL26 MAG-121220-bin70</name>
    <dbReference type="NCBI Taxonomy" id="1655626"/>
    <lineage>
        <taxon>Bacteria</taxon>
        <taxon>Pseudomonadati</taxon>
        <taxon>Pseudomonadota</taxon>
        <taxon>Gammaproteobacteria</taxon>
        <taxon>Cellvibrionales</taxon>
        <taxon>Porticoccaceae</taxon>
        <taxon>SAR92 clade</taxon>
    </lineage>
</organism>
<evidence type="ECO:0000256" key="2">
    <source>
        <dbReference type="ARBA" id="ARBA00009441"/>
    </source>
</evidence>
<dbReference type="Proteomes" id="UP000051213">
    <property type="component" value="Unassembled WGS sequence"/>
</dbReference>
<dbReference type="AlphaFoldDB" id="A0A0R2UCQ8"/>
<dbReference type="PANTHER" id="PTHR11059">
    <property type="entry name" value="DNA REPAIR PROTEIN RECN"/>
    <property type="match status" value="1"/>
</dbReference>
<comment type="similarity">
    <text evidence="2 9">Belongs to the RecN family.</text>
</comment>
<evidence type="ECO:0000313" key="13">
    <source>
        <dbReference type="Proteomes" id="UP000051213"/>
    </source>
</evidence>
<dbReference type="GO" id="GO:0005524">
    <property type="term" value="F:ATP binding"/>
    <property type="evidence" value="ECO:0007669"/>
    <property type="project" value="UniProtKB-KW"/>
</dbReference>